<feature type="transmembrane region" description="Helical" evidence="7">
    <location>
        <begin position="451"/>
        <end position="475"/>
    </location>
</feature>
<evidence type="ECO:0000256" key="3">
    <source>
        <dbReference type="ARBA" id="ARBA00022989"/>
    </source>
</evidence>
<feature type="domain" description="SSD" evidence="8">
    <location>
        <begin position="376"/>
        <end position="509"/>
    </location>
</feature>
<accession>A0AAN7ZG39</accession>
<dbReference type="InterPro" id="IPR052081">
    <property type="entry name" value="Dispatched_Hh_regulator"/>
</dbReference>
<keyword evidence="5" id="KW-0325">Glycoprotein</keyword>
<keyword evidence="3 7" id="KW-1133">Transmembrane helix</keyword>
<feature type="transmembrane region" description="Helical" evidence="7">
    <location>
        <begin position="406"/>
        <end position="430"/>
    </location>
</feature>
<feature type="transmembrane region" description="Helical" evidence="7">
    <location>
        <begin position="487"/>
        <end position="510"/>
    </location>
</feature>
<dbReference type="InterPro" id="IPR053958">
    <property type="entry name" value="HMGCR/SNAP/NPC1-like_SSD"/>
</dbReference>
<evidence type="ECO:0000256" key="1">
    <source>
        <dbReference type="ARBA" id="ARBA00004141"/>
    </source>
</evidence>
<feature type="transmembrane region" description="Helical" evidence="7">
    <location>
        <begin position="566"/>
        <end position="586"/>
    </location>
</feature>
<dbReference type="SUPFAM" id="SSF82866">
    <property type="entry name" value="Multidrug efflux transporter AcrB transmembrane domain"/>
    <property type="match status" value="1"/>
</dbReference>
<keyword evidence="10" id="KW-1185">Reference proteome</keyword>
<dbReference type="Proteomes" id="UP001329430">
    <property type="component" value="Chromosome 9"/>
</dbReference>
<evidence type="ECO:0000256" key="6">
    <source>
        <dbReference type="ARBA" id="ARBA00038046"/>
    </source>
</evidence>
<sequence>MMSFHWLAHILIHHPLVILIGVLVFSVTCLVIPFTLKSLPDFSDPQMGFETRGTILSSRLTTWRNLEKATKFSGPFAVNPKEFLERKDYTAYKRIRKNDSKRAENESSPDIFINVYNESSLKSEKNNWITLHNLINHKSPEQHKTHHLTKDGYFCGQPDHNYAHVVLKSSIDADLFMMQPLSTLCRLEYELVQAKHYKNLCMHPFKKAKKCCKPWSLPNYIAQLHNRTSCLAIVDEDIQNMKMLLQSCAQYYHNLQLAPDCHERGHCKVPVECVRDNAVYNILNFLTSTSFLPPDDAMKTDLKETMIFLPVASGTAALTYYNKLDESKLKFNGISVVAMEFGIKSILFDKCLIEDAWFMTSGGVFVFLCIWFYTRSLFITFMTVVAIVFSLGISYFMYTLVFELRFFPFMNLLATIVSIGIGADDAFIFCKAWHNSKQQKGNSIMEMVNDTFHHALVSMLITSITTAAAFLASYISSITAIRCFSVFATTAVIVNCILMMSWLPASVIIGERFQTKCTRMFHSCSSPLLMYWKCWEPFWKFQSSFFPSLWHNKDQILADIVIKFRLFWLIFLSVVAIGSAIVVLYYPRLQLPNSPEFQLFKSSHPFEKYDLIYKNHFWFERSDKIIYHHF</sequence>
<name>A0AAN7ZG39_9COLE</name>
<reference evidence="9 10" key="1">
    <citation type="journal article" date="2024" name="Insects">
        <title>An Improved Chromosome-Level Genome Assembly of the Firefly Pyrocoelia pectoralis.</title>
        <authorList>
            <person name="Fu X."/>
            <person name="Meyer-Rochow V.B."/>
            <person name="Ballantyne L."/>
            <person name="Zhu X."/>
        </authorList>
    </citation>
    <scope>NUCLEOTIDE SEQUENCE [LARGE SCALE GENOMIC DNA]</scope>
    <source>
        <strain evidence="9">XCY_ONT2</strain>
    </source>
</reference>
<dbReference type="GO" id="GO:0007224">
    <property type="term" value="P:smoothened signaling pathway"/>
    <property type="evidence" value="ECO:0007669"/>
    <property type="project" value="TreeGrafter"/>
</dbReference>
<keyword evidence="2 7" id="KW-0812">Transmembrane</keyword>
<dbReference type="GO" id="GO:0016020">
    <property type="term" value="C:membrane"/>
    <property type="evidence" value="ECO:0007669"/>
    <property type="project" value="UniProtKB-SubCell"/>
</dbReference>
<evidence type="ECO:0000256" key="5">
    <source>
        <dbReference type="ARBA" id="ARBA00023180"/>
    </source>
</evidence>
<evidence type="ECO:0000256" key="2">
    <source>
        <dbReference type="ARBA" id="ARBA00022692"/>
    </source>
</evidence>
<protein>
    <recommendedName>
        <fullName evidence="8">SSD domain-containing protein</fullName>
    </recommendedName>
</protein>
<evidence type="ECO:0000259" key="8">
    <source>
        <dbReference type="PROSITE" id="PS50156"/>
    </source>
</evidence>
<dbReference type="Gene3D" id="1.20.1640.10">
    <property type="entry name" value="Multidrug efflux transporter AcrB transmembrane domain"/>
    <property type="match status" value="1"/>
</dbReference>
<dbReference type="PROSITE" id="PS50156">
    <property type="entry name" value="SSD"/>
    <property type="match status" value="1"/>
</dbReference>
<dbReference type="EMBL" id="JAVRBK010000009">
    <property type="protein sequence ID" value="KAK5639216.1"/>
    <property type="molecule type" value="Genomic_DNA"/>
</dbReference>
<dbReference type="PANTHER" id="PTHR45951:SF3">
    <property type="entry name" value="PROTEIN DISPATCHED"/>
    <property type="match status" value="1"/>
</dbReference>
<dbReference type="AlphaFoldDB" id="A0AAN7ZG39"/>
<keyword evidence="4 7" id="KW-0472">Membrane</keyword>
<comment type="caution">
    <text evidence="9">The sequence shown here is derived from an EMBL/GenBank/DDBJ whole genome shotgun (WGS) entry which is preliminary data.</text>
</comment>
<evidence type="ECO:0000256" key="4">
    <source>
        <dbReference type="ARBA" id="ARBA00023136"/>
    </source>
</evidence>
<evidence type="ECO:0000313" key="9">
    <source>
        <dbReference type="EMBL" id="KAK5639216.1"/>
    </source>
</evidence>
<proteinExistence type="inferred from homology"/>
<dbReference type="GO" id="GO:0022857">
    <property type="term" value="F:transmembrane transporter activity"/>
    <property type="evidence" value="ECO:0007669"/>
    <property type="project" value="TreeGrafter"/>
</dbReference>
<feature type="transmembrane region" description="Helical" evidence="7">
    <location>
        <begin position="381"/>
        <end position="400"/>
    </location>
</feature>
<feature type="transmembrane region" description="Helical" evidence="7">
    <location>
        <begin position="356"/>
        <end position="374"/>
    </location>
</feature>
<dbReference type="PANTHER" id="PTHR45951">
    <property type="entry name" value="PROTEIN DISPATCHED-RELATED"/>
    <property type="match status" value="1"/>
</dbReference>
<evidence type="ECO:0000256" key="7">
    <source>
        <dbReference type="SAM" id="Phobius"/>
    </source>
</evidence>
<evidence type="ECO:0000313" key="10">
    <source>
        <dbReference type="Proteomes" id="UP001329430"/>
    </source>
</evidence>
<comment type="subcellular location">
    <subcellularLocation>
        <location evidence="1">Membrane</location>
        <topology evidence="1">Multi-pass membrane protein</topology>
    </subcellularLocation>
</comment>
<feature type="transmembrane region" description="Helical" evidence="7">
    <location>
        <begin position="12"/>
        <end position="36"/>
    </location>
</feature>
<dbReference type="InterPro" id="IPR000731">
    <property type="entry name" value="SSD"/>
</dbReference>
<gene>
    <name evidence="9" type="ORF">RI129_011708</name>
</gene>
<dbReference type="Pfam" id="PF12349">
    <property type="entry name" value="Sterol-sensing"/>
    <property type="match status" value="1"/>
</dbReference>
<comment type="similarity">
    <text evidence="6">Belongs to the dispatched family.</text>
</comment>
<organism evidence="9 10">
    <name type="scientific">Pyrocoelia pectoralis</name>
    <dbReference type="NCBI Taxonomy" id="417401"/>
    <lineage>
        <taxon>Eukaryota</taxon>
        <taxon>Metazoa</taxon>
        <taxon>Ecdysozoa</taxon>
        <taxon>Arthropoda</taxon>
        <taxon>Hexapoda</taxon>
        <taxon>Insecta</taxon>
        <taxon>Pterygota</taxon>
        <taxon>Neoptera</taxon>
        <taxon>Endopterygota</taxon>
        <taxon>Coleoptera</taxon>
        <taxon>Polyphaga</taxon>
        <taxon>Elateriformia</taxon>
        <taxon>Elateroidea</taxon>
        <taxon>Lampyridae</taxon>
        <taxon>Lampyrinae</taxon>
        <taxon>Pyrocoelia</taxon>
    </lineage>
</organism>